<accession>A0ABV2AKB0</accession>
<organism evidence="2 3">
    <name type="scientific">Bonamia ostreae</name>
    <dbReference type="NCBI Taxonomy" id="126728"/>
    <lineage>
        <taxon>Eukaryota</taxon>
        <taxon>Sar</taxon>
        <taxon>Rhizaria</taxon>
        <taxon>Endomyxa</taxon>
        <taxon>Ascetosporea</taxon>
        <taxon>Haplosporida</taxon>
        <taxon>Bonamia</taxon>
    </lineage>
</organism>
<feature type="non-terminal residue" evidence="2">
    <location>
        <position position="198"/>
    </location>
</feature>
<proteinExistence type="predicted"/>
<feature type="transmembrane region" description="Helical" evidence="1">
    <location>
        <begin position="175"/>
        <end position="193"/>
    </location>
</feature>
<comment type="caution">
    <text evidence="2">The sequence shown here is derived from an EMBL/GenBank/DDBJ whole genome shotgun (WGS) entry which is preliminary data.</text>
</comment>
<keyword evidence="1" id="KW-1133">Transmembrane helix</keyword>
<name>A0ABV2AKB0_9EUKA</name>
<keyword evidence="1" id="KW-0812">Transmembrane</keyword>
<reference evidence="2 3" key="1">
    <citation type="journal article" date="2024" name="BMC Biol.">
        <title>Comparative genomics of Ascetosporea gives new insight into the evolutionary basis for animal parasitism in Rhizaria.</title>
        <authorList>
            <person name="Hiltunen Thoren M."/>
            <person name="Onut-Brannstrom I."/>
            <person name="Alfjorden A."/>
            <person name="Peckova H."/>
            <person name="Swords F."/>
            <person name="Hooper C."/>
            <person name="Holzer A.S."/>
            <person name="Bass D."/>
            <person name="Burki F."/>
        </authorList>
    </citation>
    <scope>NUCLEOTIDE SEQUENCE [LARGE SCALE GENOMIC DNA]</scope>
    <source>
        <strain evidence="2">20-A016</strain>
    </source>
</reference>
<protein>
    <submittedName>
        <fullName evidence="2">Uncharacterized protein</fullName>
    </submittedName>
</protein>
<dbReference type="EMBL" id="JBDODL010000519">
    <property type="protein sequence ID" value="MES1920118.1"/>
    <property type="molecule type" value="Genomic_DNA"/>
</dbReference>
<keyword evidence="3" id="KW-1185">Reference proteome</keyword>
<sequence>MATLFTPTDQEIAENRKMWAQNNEEEFLDRRTYFDLIGDDLPEHHFWKKDQNQKIVPNIMTPLQSTHHTDMTNIPRFFPNGLPKTPLKNQSWYVPLDKNGRFDWRQNIVKNQYYPVFHKKNWESTRYQRVSLMAYLPIKGNELTNYADNIFKGFRPFKVNQVPFRVRFSRMCSNVGRFSYLYLVKFGFLLLIFRKPFP</sequence>
<evidence type="ECO:0000313" key="2">
    <source>
        <dbReference type="EMBL" id="MES1920118.1"/>
    </source>
</evidence>
<evidence type="ECO:0000313" key="3">
    <source>
        <dbReference type="Proteomes" id="UP001439008"/>
    </source>
</evidence>
<gene>
    <name evidence="2" type="ORF">MHBO_001834</name>
</gene>
<dbReference type="Proteomes" id="UP001439008">
    <property type="component" value="Unassembled WGS sequence"/>
</dbReference>
<evidence type="ECO:0000256" key="1">
    <source>
        <dbReference type="SAM" id="Phobius"/>
    </source>
</evidence>
<keyword evidence="1" id="KW-0472">Membrane</keyword>